<sequence>MKKEESNVDKYKDFQLSAEQLDTLRELGNIGSGHAITALSDILRNEVDVSLTSLDMTSFWEIPRLFENFNSEVFGIYSQIKDQFDMAVIQFFTKESVINLINILSDQENISGDDIKSVSDLDELSRSIIIEIGNILAGNYSNALADLMSIKLIPGIPKLALDDINAMLEGIIARFSQVSDYSILIKTILKVKDTELFGIICLIPSIEILDNLFKALNVKFDLDL</sequence>
<dbReference type="EMBL" id="LAZR01001427">
    <property type="protein sequence ID" value="KKN44824.1"/>
    <property type="molecule type" value="Genomic_DNA"/>
</dbReference>
<protein>
    <recommendedName>
        <fullName evidence="3">CheC-like protein domain-containing protein</fullName>
    </recommendedName>
</protein>
<dbReference type="Gene3D" id="3.40.1550.10">
    <property type="entry name" value="CheC-like"/>
    <property type="match status" value="1"/>
</dbReference>
<organism evidence="4">
    <name type="scientific">marine sediment metagenome</name>
    <dbReference type="NCBI Taxonomy" id="412755"/>
    <lineage>
        <taxon>unclassified sequences</taxon>
        <taxon>metagenomes</taxon>
        <taxon>ecological metagenomes</taxon>
    </lineage>
</organism>
<dbReference type="GO" id="GO:0006935">
    <property type="term" value="P:chemotaxis"/>
    <property type="evidence" value="ECO:0007669"/>
    <property type="project" value="UniProtKB-KW"/>
</dbReference>
<proteinExistence type="predicted"/>
<dbReference type="Pfam" id="PF04509">
    <property type="entry name" value="CheC"/>
    <property type="match status" value="2"/>
</dbReference>
<comment type="caution">
    <text evidence="4">The sequence shown here is derived from an EMBL/GenBank/DDBJ whole genome shotgun (WGS) entry which is preliminary data.</text>
</comment>
<keyword evidence="1" id="KW-0145">Chemotaxis</keyword>
<dbReference type="InterPro" id="IPR050992">
    <property type="entry name" value="CheZ_family_phosphatases"/>
</dbReference>
<dbReference type="PANTHER" id="PTHR43693:SF1">
    <property type="entry name" value="PROTEIN PHOSPHATASE CHEZ"/>
    <property type="match status" value="1"/>
</dbReference>
<evidence type="ECO:0000256" key="1">
    <source>
        <dbReference type="ARBA" id="ARBA00022500"/>
    </source>
</evidence>
<dbReference type="SUPFAM" id="SSF103039">
    <property type="entry name" value="CheC-like"/>
    <property type="match status" value="1"/>
</dbReference>
<dbReference type="CDD" id="cd17909">
    <property type="entry name" value="CheC_ClassI"/>
    <property type="match status" value="1"/>
</dbReference>
<dbReference type="InterPro" id="IPR028976">
    <property type="entry name" value="CheC-like_sf"/>
</dbReference>
<keyword evidence="2" id="KW-0378">Hydrolase</keyword>
<evidence type="ECO:0000256" key="2">
    <source>
        <dbReference type="ARBA" id="ARBA00022801"/>
    </source>
</evidence>
<feature type="domain" description="CheC-like protein" evidence="3">
    <location>
        <begin position="19"/>
        <end position="49"/>
    </location>
</feature>
<reference evidence="4" key="1">
    <citation type="journal article" date="2015" name="Nature">
        <title>Complex archaea that bridge the gap between prokaryotes and eukaryotes.</title>
        <authorList>
            <person name="Spang A."/>
            <person name="Saw J.H."/>
            <person name="Jorgensen S.L."/>
            <person name="Zaremba-Niedzwiedzka K."/>
            <person name="Martijn J."/>
            <person name="Lind A.E."/>
            <person name="van Eijk R."/>
            <person name="Schleper C."/>
            <person name="Guy L."/>
            <person name="Ettema T.J."/>
        </authorList>
    </citation>
    <scope>NUCLEOTIDE SEQUENCE</scope>
</reference>
<dbReference type="InterPro" id="IPR007597">
    <property type="entry name" value="CheC"/>
</dbReference>
<evidence type="ECO:0000259" key="3">
    <source>
        <dbReference type="Pfam" id="PF04509"/>
    </source>
</evidence>
<name>A0A0F9QQU4_9ZZZZ</name>
<dbReference type="AlphaFoldDB" id="A0A0F9QQU4"/>
<gene>
    <name evidence="4" type="ORF">LCGC14_0689320</name>
</gene>
<feature type="domain" description="CheC-like protein" evidence="3">
    <location>
        <begin position="125"/>
        <end position="153"/>
    </location>
</feature>
<dbReference type="GO" id="GO:0016787">
    <property type="term" value="F:hydrolase activity"/>
    <property type="evidence" value="ECO:0007669"/>
    <property type="project" value="UniProtKB-KW"/>
</dbReference>
<evidence type="ECO:0000313" key="4">
    <source>
        <dbReference type="EMBL" id="KKN44824.1"/>
    </source>
</evidence>
<dbReference type="PANTHER" id="PTHR43693">
    <property type="entry name" value="PROTEIN PHOSPHATASE CHEZ"/>
    <property type="match status" value="1"/>
</dbReference>
<accession>A0A0F9QQU4</accession>